<sequence>MADDKSKRGPRDRARVALEQPYEVSYFRKKHDLSLEKAKDIIERHGPNREKANEAAEHYKKRR</sequence>
<reference evidence="2 3" key="1">
    <citation type="submission" date="2018-07" db="EMBL/GenBank/DDBJ databases">
        <title>Genome sequence of Nitratireductor thuwali#1536.</title>
        <authorList>
            <person name="Michoud G."/>
            <person name="Merlino G."/>
            <person name="Sefrji F.O."/>
            <person name="Daffonchio D."/>
        </authorList>
    </citation>
    <scope>NUCLEOTIDE SEQUENCE [LARGE SCALE GENOMIC DNA]</scope>
    <source>
        <strain evidence="3">Nit1536</strain>
    </source>
</reference>
<evidence type="ECO:0000313" key="3">
    <source>
        <dbReference type="Proteomes" id="UP001342418"/>
    </source>
</evidence>
<proteinExistence type="predicted"/>
<organism evidence="2 3">
    <name type="scientific">Nitratireductor thuwali</name>
    <dbReference type="NCBI Taxonomy" id="2267699"/>
    <lineage>
        <taxon>Bacteria</taxon>
        <taxon>Pseudomonadati</taxon>
        <taxon>Pseudomonadota</taxon>
        <taxon>Alphaproteobacteria</taxon>
        <taxon>Hyphomicrobiales</taxon>
        <taxon>Phyllobacteriaceae</taxon>
        <taxon>Nitratireductor</taxon>
    </lineage>
</organism>
<dbReference type="EMBL" id="CP030941">
    <property type="protein sequence ID" value="UUP18373.1"/>
    <property type="molecule type" value="Genomic_DNA"/>
</dbReference>
<feature type="region of interest" description="Disordered" evidence="1">
    <location>
        <begin position="41"/>
        <end position="63"/>
    </location>
</feature>
<dbReference type="Pfam" id="PF12244">
    <property type="entry name" value="DUF3606"/>
    <property type="match status" value="1"/>
</dbReference>
<dbReference type="RefSeq" id="WP_338530609.1">
    <property type="nucleotide sequence ID" value="NZ_CP030941.1"/>
</dbReference>
<protein>
    <recommendedName>
        <fullName evidence="4">DUF3606 domain-containing protein</fullName>
    </recommendedName>
</protein>
<gene>
    <name evidence="2" type="ORF">NTH_02853</name>
</gene>
<accession>A0ABY5MP24</accession>
<dbReference type="Proteomes" id="UP001342418">
    <property type="component" value="Chromosome"/>
</dbReference>
<evidence type="ECO:0008006" key="4">
    <source>
        <dbReference type="Google" id="ProtNLM"/>
    </source>
</evidence>
<dbReference type="InterPro" id="IPR022037">
    <property type="entry name" value="DUF3606"/>
</dbReference>
<keyword evidence="3" id="KW-1185">Reference proteome</keyword>
<evidence type="ECO:0000256" key="1">
    <source>
        <dbReference type="SAM" id="MobiDB-lite"/>
    </source>
</evidence>
<evidence type="ECO:0000313" key="2">
    <source>
        <dbReference type="EMBL" id="UUP18373.1"/>
    </source>
</evidence>
<name>A0ABY5MP24_9HYPH</name>